<evidence type="ECO:0000313" key="2">
    <source>
        <dbReference type="EMBL" id="KAF0694979.1"/>
    </source>
</evidence>
<feature type="region of interest" description="Disordered" evidence="1">
    <location>
        <begin position="75"/>
        <end position="114"/>
    </location>
</feature>
<dbReference type="AlphaFoldDB" id="A0A485L1M5"/>
<name>A0A485L1M5_9STRA</name>
<gene>
    <name evidence="3" type="primary">Aste57867_14167</name>
    <name evidence="2" type="ORF">As57867_014116</name>
    <name evidence="3" type="ORF">ASTE57867_14167</name>
</gene>
<evidence type="ECO:0000256" key="1">
    <source>
        <dbReference type="SAM" id="MobiDB-lite"/>
    </source>
</evidence>
<reference evidence="2" key="2">
    <citation type="submission" date="2019-06" db="EMBL/GenBank/DDBJ databases">
        <title>Genomics analysis of Aphanomyces spp. identifies a new class of oomycete effector associated with host adaptation.</title>
        <authorList>
            <person name="Gaulin E."/>
        </authorList>
    </citation>
    <scope>NUCLEOTIDE SEQUENCE</scope>
    <source>
        <strain evidence="2">CBS 578.67</strain>
    </source>
</reference>
<keyword evidence="4" id="KW-1185">Reference proteome</keyword>
<evidence type="ECO:0000313" key="4">
    <source>
        <dbReference type="Proteomes" id="UP000332933"/>
    </source>
</evidence>
<protein>
    <submittedName>
        <fullName evidence="3">Aste57867_14167 protein</fullName>
    </submittedName>
</protein>
<evidence type="ECO:0000313" key="3">
    <source>
        <dbReference type="EMBL" id="VFT90992.1"/>
    </source>
</evidence>
<feature type="compositionally biased region" description="Basic residues" evidence="1">
    <location>
        <begin position="95"/>
        <end position="114"/>
    </location>
</feature>
<reference evidence="3 4" key="1">
    <citation type="submission" date="2019-03" db="EMBL/GenBank/DDBJ databases">
        <authorList>
            <person name="Gaulin E."/>
            <person name="Dumas B."/>
        </authorList>
    </citation>
    <scope>NUCLEOTIDE SEQUENCE [LARGE SCALE GENOMIC DNA]</scope>
    <source>
        <strain evidence="3">CBS 568.67</strain>
    </source>
</reference>
<organism evidence="3 4">
    <name type="scientific">Aphanomyces stellatus</name>
    <dbReference type="NCBI Taxonomy" id="120398"/>
    <lineage>
        <taxon>Eukaryota</taxon>
        <taxon>Sar</taxon>
        <taxon>Stramenopiles</taxon>
        <taxon>Oomycota</taxon>
        <taxon>Saprolegniomycetes</taxon>
        <taxon>Saprolegniales</taxon>
        <taxon>Verrucalvaceae</taxon>
        <taxon>Aphanomyces</taxon>
    </lineage>
</organism>
<proteinExistence type="predicted"/>
<accession>A0A485L1M5</accession>
<dbReference type="Proteomes" id="UP000332933">
    <property type="component" value="Unassembled WGS sequence"/>
</dbReference>
<sequence>MFRHIAQFRAGGVSESYEQAQWIESRHIVRQEILTLPPTPATKKLRKTIDVGGRILSLSRLHEIDTTKEAQQDALKKKKELQAKRASKKISAAAKKAKVGKKGKAAAKSTKRMS</sequence>
<dbReference type="EMBL" id="VJMH01005527">
    <property type="protein sequence ID" value="KAF0694979.1"/>
    <property type="molecule type" value="Genomic_DNA"/>
</dbReference>
<dbReference type="EMBL" id="CAADRA010005548">
    <property type="protein sequence ID" value="VFT90992.1"/>
    <property type="molecule type" value="Genomic_DNA"/>
</dbReference>
<dbReference type="OrthoDB" id="79508at2759"/>